<dbReference type="EMBL" id="CAJZBQ010000035">
    <property type="protein sequence ID" value="CAG9323905.1"/>
    <property type="molecule type" value="Genomic_DNA"/>
</dbReference>
<dbReference type="Proteomes" id="UP001162131">
    <property type="component" value="Unassembled WGS sequence"/>
</dbReference>
<reference evidence="1" key="1">
    <citation type="submission" date="2021-09" db="EMBL/GenBank/DDBJ databases">
        <authorList>
            <consortium name="AG Swart"/>
            <person name="Singh M."/>
            <person name="Singh A."/>
            <person name="Seah K."/>
            <person name="Emmerich C."/>
        </authorList>
    </citation>
    <scope>NUCLEOTIDE SEQUENCE</scope>
    <source>
        <strain evidence="1">ATCC30299</strain>
    </source>
</reference>
<protein>
    <submittedName>
        <fullName evidence="1">Uncharacterized protein</fullName>
    </submittedName>
</protein>
<accession>A0AAU9J9F6</accession>
<comment type="caution">
    <text evidence="1">The sequence shown here is derived from an EMBL/GenBank/DDBJ whole genome shotgun (WGS) entry which is preliminary data.</text>
</comment>
<sequence length="424" mass="48143">MDELVTCSINCQNKPIFVCDCSDKNVFLCLNHVVAHGESDGKHHFTRIMKSPDPKTIIIIFEFIKGLKLRAKQDRWKIVKESSALIKQINETTEKALEKIFLIEKKLDEYVYLCETLEEVNNLNSNSFIESALKLSPESAAKIKCQEDIIKINNSSLKKRLKNLFTVKDPKSLFDIDNFEASTPKKVGPIIKYFKSQTLFAVDVISLNSASQNINKNFIQWDPTCLLNDGSVFCCFQSETFIIDPNNSIIALDSSRYSYNSGLIAVDDFVYMFGGDGNASLKFSLKSKNWTELSLFPGSMVNNTCTFINWVILILGFTSPDILCYNILNNSYSYAPITLNSNAGKICLTAKSKVYIISNRSCYESGLNDINTWASIGTTNVFEEYHGRHSYSLLYEDSFYFITTDYGFIQFDLSTKQLKRLKTL</sequence>
<dbReference type="AlphaFoldDB" id="A0AAU9J9F6"/>
<dbReference type="InterPro" id="IPR015915">
    <property type="entry name" value="Kelch-typ_b-propeller"/>
</dbReference>
<dbReference type="SUPFAM" id="SSF117281">
    <property type="entry name" value="Kelch motif"/>
    <property type="match status" value="1"/>
</dbReference>
<proteinExistence type="predicted"/>
<evidence type="ECO:0000313" key="1">
    <source>
        <dbReference type="EMBL" id="CAG9323905.1"/>
    </source>
</evidence>
<keyword evidence="2" id="KW-1185">Reference proteome</keyword>
<evidence type="ECO:0000313" key="2">
    <source>
        <dbReference type="Proteomes" id="UP001162131"/>
    </source>
</evidence>
<name>A0AAU9J9F6_9CILI</name>
<organism evidence="1 2">
    <name type="scientific">Blepharisma stoltei</name>
    <dbReference type="NCBI Taxonomy" id="1481888"/>
    <lineage>
        <taxon>Eukaryota</taxon>
        <taxon>Sar</taxon>
        <taxon>Alveolata</taxon>
        <taxon>Ciliophora</taxon>
        <taxon>Postciliodesmatophora</taxon>
        <taxon>Heterotrichea</taxon>
        <taxon>Heterotrichida</taxon>
        <taxon>Blepharismidae</taxon>
        <taxon>Blepharisma</taxon>
    </lineage>
</organism>
<gene>
    <name evidence="1" type="ORF">BSTOLATCC_MIC34939</name>
</gene>
<dbReference type="Gene3D" id="2.120.10.80">
    <property type="entry name" value="Kelch-type beta propeller"/>
    <property type="match status" value="1"/>
</dbReference>